<keyword evidence="10 17" id="KW-1133">Transmembrane helix</keyword>
<dbReference type="RefSeq" id="XP_025411343.1">
    <property type="nucleotide sequence ID" value="XM_025555558.1"/>
</dbReference>
<protein>
    <recommendedName>
        <fullName evidence="15">Microsomal glutathione S-transferase 1</fullName>
        <ecNumber evidence="5">2.5.1.18</ecNumber>
    </recommendedName>
</protein>
<evidence type="ECO:0000256" key="17">
    <source>
        <dbReference type="SAM" id="Phobius"/>
    </source>
</evidence>
<reference evidence="19" key="1">
    <citation type="submission" date="2025-08" db="UniProtKB">
        <authorList>
            <consortium name="RefSeq"/>
        </authorList>
    </citation>
    <scope>IDENTIFICATION</scope>
    <source>
        <tissue evidence="19">Whole body</tissue>
    </source>
</reference>
<keyword evidence="6" id="KW-0808">Transferase</keyword>
<dbReference type="GO" id="GO:0004364">
    <property type="term" value="F:glutathione transferase activity"/>
    <property type="evidence" value="ECO:0007669"/>
    <property type="project" value="UniProtKB-EC"/>
</dbReference>
<evidence type="ECO:0000313" key="18">
    <source>
        <dbReference type="Proteomes" id="UP000694846"/>
    </source>
</evidence>
<evidence type="ECO:0000313" key="19">
    <source>
        <dbReference type="RefSeq" id="XP_025411343.1"/>
    </source>
</evidence>
<evidence type="ECO:0000256" key="13">
    <source>
        <dbReference type="ARBA" id="ARBA00023136"/>
    </source>
</evidence>
<feature type="transmembrane region" description="Helical" evidence="17">
    <location>
        <begin position="128"/>
        <end position="147"/>
    </location>
</feature>
<evidence type="ECO:0000256" key="9">
    <source>
        <dbReference type="ARBA" id="ARBA00022824"/>
    </source>
</evidence>
<feature type="transmembrane region" description="Helical" evidence="17">
    <location>
        <begin position="16"/>
        <end position="35"/>
    </location>
</feature>
<keyword evidence="13 17" id="KW-0472">Membrane</keyword>
<comment type="subcellular location">
    <subcellularLocation>
        <location evidence="3">Endoplasmic reticulum membrane</location>
        <topology evidence="3">Multi-pass membrane protein</topology>
    </subcellularLocation>
    <subcellularLocation>
        <location evidence="2">Mitochondrion outer membrane</location>
    </subcellularLocation>
</comment>
<evidence type="ECO:0000256" key="2">
    <source>
        <dbReference type="ARBA" id="ARBA00004294"/>
    </source>
</evidence>
<evidence type="ECO:0000256" key="16">
    <source>
        <dbReference type="ARBA" id="ARBA00049385"/>
    </source>
</evidence>
<dbReference type="PANTHER" id="PTHR10689:SF6">
    <property type="entry name" value="MICROSOMAL GLUTATHIONE S-TRANSFERASE 1"/>
    <property type="match status" value="1"/>
</dbReference>
<accession>A0A8B8FL16</accession>
<evidence type="ECO:0000256" key="8">
    <source>
        <dbReference type="ARBA" id="ARBA00022787"/>
    </source>
</evidence>
<dbReference type="InterPro" id="IPR001129">
    <property type="entry name" value="Membr-assoc_MAPEG"/>
</dbReference>
<evidence type="ECO:0000256" key="12">
    <source>
        <dbReference type="ARBA" id="ARBA00023128"/>
    </source>
</evidence>
<dbReference type="SUPFAM" id="SSF161084">
    <property type="entry name" value="MAPEG domain-like"/>
    <property type="match status" value="1"/>
</dbReference>
<dbReference type="InterPro" id="IPR040162">
    <property type="entry name" value="MGST1-like"/>
</dbReference>
<dbReference type="Proteomes" id="UP000694846">
    <property type="component" value="Unplaced"/>
</dbReference>
<proteinExistence type="inferred from homology"/>
<keyword evidence="18" id="KW-1185">Reference proteome</keyword>
<evidence type="ECO:0000256" key="4">
    <source>
        <dbReference type="ARBA" id="ARBA00010459"/>
    </source>
</evidence>
<comment type="catalytic activity">
    <reaction evidence="16">
        <text>RX + glutathione = an S-substituted glutathione + a halide anion + H(+)</text>
        <dbReference type="Rhea" id="RHEA:16437"/>
        <dbReference type="ChEBI" id="CHEBI:15378"/>
        <dbReference type="ChEBI" id="CHEBI:16042"/>
        <dbReference type="ChEBI" id="CHEBI:17792"/>
        <dbReference type="ChEBI" id="CHEBI:57925"/>
        <dbReference type="ChEBI" id="CHEBI:90779"/>
        <dbReference type="EC" id="2.5.1.18"/>
    </reaction>
    <physiologicalReaction direction="left-to-right" evidence="16">
        <dbReference type="Rhea" id="RHEA:16438"/>
    </physiologicalReaction>
</comment>
<evidence type="ECO:0000256" key="11">
    <source>
        <dbReference type="ARBA" id="ARBA00022990"/>
    </source>
</evidence>
<evidence type="ECO:0000256" key="5">
    <source>
        <dbReference type="ARBA" id="ARBA00012452"/>
    </source>
</evidence>
<evidence type="ECO:0000256" key="3">
    <source>
        <dbReference type="ARBA" id="ARBA00004477"/>
    </source>
</evidence>
<name>A0A8B8FL16_9HEMI</name>
<dbReference type="GO" id="GO:0005789">
    <property type="term" value="C:endoplasmic reticulum membrane"/>
    <property type="evidence" value="ECO:0007669"/>
    <property type="project" value="UniProtKB-SubCell"/>
</dbReference>
<comment type="subunit">
    <text evidence="14">Homotrimer; The trimer binds only one molecule of glutathione.</text>
</comment>
<dbReference type="OrthoDB" id="193139at2759"/>
<dbReference type="EC" id="2.5.1.18" evidence="5"/>
<comment type="function">
    <text evidence="1">Conjugation of reduced glutathione to a wide number of exogenous and endogenous hydrophobic electrophiles.</text>
</comment>
<dbReference type="GO" id="GO:0005741">
    <property type="term" value="C:mitochondrial outer membrane"/>
    <property type="evidence" value="ECO:0007669"/>
    <property type="project" value="UniProtKB-SubCell"/>
</dbReference>
<feature type="transmembrane region" description="Helical" evidence="17">
    <location>
        <begin position="76"/>
        <end position="92"/>
    </location>
</feature>
<gene>
    <name evidence="19" type="primary">LOC112684189</name>
</gene>
<evidence type="ECO:0000256" key="7">
    <source>
        <dbReference type="ARBA" id="ARBA00022692"/>
    </source>
</evidence>
<evidence type="ECO:0000256" key="10">
    <source>
        <dbReference type="ARBA" id="ARBA00022989"/>
    </source>
</evidence>
<dbReference type="InterPro" id="IPR023352">
    <property type="entry name" value="MAPEG-like_dom_sf"/>
</dbReference>
<keyword evidence="11" id="KW-0007">Acetylation</keyword>
<dbReference type="PANTHER" id="PTHR10689">
    <property type="entry name" value="MICROSOMAL GLUTATHIONE S-TRANSFERASE 1"/>
    <property type="match status" value="1"/>
</dbReference>
<evidence type="ECO:0000256" key="1">
    <source>
        <dbReference type="ARBA" id="ARBA00003701"/>
    </source>
</evidence>
<keyword evidence="9" id="KW-0256">Endoplasmic reticulum</keyword>
<evidence type="ECO:0000256" key="15">
    <source>
        <dbReference type="ARBA" id="ARBA00039397"/>
    </source>
</evidence>
<dbReference type="Pfam" id="PF01124">
    <property type="entry name" value="MAPEG"/>
    <property type="match status" value="1"/>
</dbReference>
<dbReference type="GeneID" id="112684189"/>
<comment type="similarity">
    <text evidence="4">Belongs to the MAPEG family.</text>
</comment>
<evidence type="ECO:0000256" key="6">
    <source>
        <dbReference type="ARBA" id="ARBA00022679"/>
    </source>
</evidence>
<keyword evidence="8" id="KW-1000">Mitochondrion outer membrane</keyword>
<dbReference type="Gene3D" id="1.20.120.550">
    <property type="entry name" value="Membrane associated eicosanoid/glutathione metabolism-like domain"/>
    <property type="match status" value="1"/>
</dbReference>
<keyword evidence="7 17" id="KW-0812">Transmembrane</keyword>
<dbReference type="FunFam" id="1.20.120.550:FF:000002">
    <property type="entry name" value="Microsomal glutathione S-transferase 1"/>
    <property type="match status" value="1"/>
</dbReference>
<organism evidence="18 19">
    <name type="scientific">Sipha flava</name>
    <name type="common">yellow sugarcane aphid</name>
    <dbReference type="NCBI Taxonomy" id="143950"/>
    <lineage>
        <taxon>Eukaryota</taxon>
        <taxon>Metazoa</taxon>
        <taxon>Ecdysozoa</taxon>
        <taxon>Arthropoda</taxon>
        <taxon>Hexapoda</taxon>
        <taxon>Insecta</taxon>
        <taxon>Pterygota</taxon>
        <taxon>Neoptera</taxon>
        <taxon>Paraneoptera</taxon>
        <taxon>Hemiptera</taxon>
        <taxon>Sternorrhyncha</taxon>
        <taxon>Aphidomorpha</taxon>
        <taxon>Aphidoidea</taxon>
        <taxon>Aphididae</taxon>
        <taxon>Sipha</taxon>
    </lineage>
</organism>
<evidence type="ECO:0000256" key="14">
    <source>
        <dbReference type="ARBA" id="ARBA00038540"/>
    </source>
</evidence>
<keyword evidence="12" id="KW-0496">Mitochondrion</keyword>
<dbReference type="AlphaFoldDB" id="A0A8B8FL16"/>
<sequence>MVAISFDVDDRLLKTYLFYSGVLVLKVLAMAVWTASLRLVNNVVANPEDAKLNKKYKVKYDDVDIERLRRAHLNDLENIPFFLIACFGYMLTKPNVFVATNLIRIFVMSRIMHTIVYAAIIVRQPARIIAWLLAYLVVIYMALRVVISFA</sequence>